<dbReference type="VEuPathDB" id="FungiDB:C8Q69DRAFT_442131"/>
<feature type="compositionally biased region" description="Polar residues" evidence="1">
    <location>
        <begin position="657"/>
        <end position="666"/>
    </location>
</feature>
<dbReference type="GeneID" id="39598093"/>
<feature type="region of interest" description="Disordered" evidence="1">
    <location>
        <begin position="49"/>
        <end position="71"/>
    </location>
</feature>
<proteinExistence type="predicted"/>
<gene>
    <name evidence="2" type="ORF">C8Q69DRAFT_442131</name>
</gene>
<evidence type="ECO:0000313" key="2">
    <source>
        <dbReference type="EMBL" id="RWQ97955.1"/>
    </source>
</evidence>
<sequence length="925" mass="100437">MKYDIPTLLAMSPNGSIDIGKFSVHALENNLLSRRRASANILTERSVNRSRVASSFSATHSEDSPFTSGGPLQYPCRQPRNAPHGNLAQTDVGFARFLKEHASPKYHRVTAGGRIVPMNSELPAPQFKLPTKKEEAASSGNHRRSEALTERRASSSGIHIAPTRDAHGNANSNAIEHPSISGTVGSAEAPCPAFDGPGCDARIPGPQQTAPTVQNLCSQPHLALGANNTHSSQPVQTYQECMTFAPNHGAYTICADQVNWLPNNSSLTAQRAPTPFLAAPTQQSAAGPVSPFGVPVGSIPGMFPSGNTLKLPSGAPFYPLVGMSSTPIIGPVFPSVNQSLLSMPLPQESAIQKSLQEANKQYETLSAQLSSIDRYMALHNFDRDHSSKKILVENRMQLVRELDATRLYKEQLESNLRQQELLTSTDNRAACASGFESMFSSMRLGDISNNASMQNIWLPALAAGNAHSIWTPPIQNALASMLPANESLNASFPYQFPAIGSMASMHSAFAYGDPRMSTGNVYNDQQNRPDWVIGASHDVNNQTMHALSTEQTGAKDMGAENDGWIAPMQSAPLEISHIYRKIEEAAKHGEPIEELLKELTAVTTRLSQPLSVEHVALRPQRSSFAATDSHGDGIQVKSQGKAAHVGEDVKCAEAAQKRNQSFTSNGKARAKGKPRKSGPSSVQSSGRGYQGLREVEDDDDGKSCYSCLSTTDSWATIQEGDKRWLAREAAKERLDDESNEGVEGALSSGKSRGRSGLGNRAVNIRNTVEWIQNIDHEAAPAQEPRNASSSSSNLGNQGVVKQSSSQTGPPWKRNQRRGHSSKKGCAPAVSQNVNAYGFLPPFDGPGDQSETGASRTDDNHVGDGYSRPNETHRPHTAQQPWYKKRLRDKPAADEVREFFRRIEADEEQMMMMHKYQIDDGRDEAR</sequence>
<evidence type="ECO:0000256" key="1">
    <source>
        <dbReference type="SAM" id="MobiDB-lite"/>
    </source>
</evidence>
<reference evidence="2 3" key="1">
    <citation type="journal article" date="2018" name="Front. Microbiol.">
        <title>Genomic and genetic insights into a cosmopolitan fungus, Paecilomyces variotii (Eurotiales).</title>
        <authorList>
            <person name="Urquhart A.S."/>
            <person name="Mondo S.J."/>
            <person name="Makela M.R."/>
            <person name="Hane J.K."/>
            <person name="Wiebenga A."/>
            <person name="He G."/>
            <person name="Mihaltcheva S."/>
            <person name="Pangilinan J."/>
            <person name="Lipzen A."/>
            <person name="Barry K."/>
            <person name="de Vries R.P."/>
            <person name="Grigoriev I.V."/>
            <person name="Idnurm A."/>
        </authorList>
    </citation>
    <scope>NUCLEOTIDE SEQUENCE [LARGE SCALE GENOMIC DNA]</scope>
    <source>
        <strain evidence="2 3">CBS 101075</strain>
    </source>
</reference>
<feature type="region of interest" description="Disordered" evidence="1">
    <location>
        <begin position="732"/>
        <end position="758"/>
    </location>
</feature>
<dbReference type="STRING" id="264951.A0A443I1K4"/>
<feature type="compositionally biased region" description="Polar residues" evidence="1">
    <location>
        <begin position="169"/>
        <end position="179"/>
    </location>
</feature>
<dbReference type="EMBL" id="RCNU01000002">
    <property type="protein sequence ID" value="RWQ97955.1"/>
    <property type="molecule type" value="Genomic_DNA"/>
</dbReference>
<keyword evidence="3" id="KW-1185">Reference proteome</keyword>
<evidence type="ECO:0000313" key="3">
    <source>
        <dbReference type="Proteomes" id="UP000283841"/>
    </source>
</evidence>
<feature type="compositionally biased region" description="Polar residues" evidence="1">
    <location>
        <begin position="49"/>
        <end position="67"/>
    </location>
</feature>
<feature type="compositionally biased region" description="Basic and acidic residues" evidence="1">
    <location>
        <begin position="143"/>
        <end position="153"/>
    </location>
</feature>
<feature type="compositionally biased region" description="Basic residues" evidence="1">
    <location>
        <begin position="813"/>
        <end position="822"/>
    </location>
</feature>
<feature type="region of interest" description="Disordered" evidence="1">
    <location>
        <begin position="656"/>
        <end position="702"/>
    </location>
</feature>
<protein>
    <submittedName>
        <fullName evidence="2">Uncharacterized protein</fullName>
    </submittedName>
</protein>
<feature type="region of interest" description="Disordered" evidence="1">
    <location>
        <begin position="779"/>
        <end position="890"/>
    </location>
</feature>
<organism evidence="2 3">
    <name type="scientific">Byssochlamys spectabilis</name>
    <name type="common">Paecilomyces variotii</name>
    <dbReference type="NCBI Taxonomy" id="264951"/>
    <lineage>
        <taxon>Eukaryota</taxon>
        <taxon>Fungi</taxon>
        <taxon>Dikarya</taxon>
        <taxon>Ascomycota</taxon>
        <taxon>Pezizomycotina</taxon>
        <taxon>Eurotiomycetes</taxon>
        <taxon>Eurotiomycetidae</taxon>
        <taxon>Eurotiales</taxon>
        <taxon>Thermoascaceae</taxon>
        <taxon>Paecilomyces</taxon>
    </lineage>
</organism>
<name>A0A443I1K4_BYSSP</name>
<feature type="region of interest" description="Disordered" evidence="1">
    <location>
        <begin position="121"/>
        <end position="179"/>
    </location>
</feature>
<comment type="caution">
    <text evidence="2">The sequence shown here is derived from an EMBL/GenBank/DDBJ whole genome shotgun (WGS) entry which is preliminary data.</text>
</comment>
<dbReference type="Proteomes" id="UP000283841">
    <property type="component" value="Unassembled WGS sequence"/>
</dbReference>
<feature type="compositionally biased region" description="Polar residues" evidence="1">
    <location>
        <begin position="678"/>
        <end position="687"/>
    </location>
</feature>
<accession>A0A443I1K4</accession>
<dbReference type="AlphaFoldDB" id="A0A443I1K4"/>
<feature type="compositionally biased region" description="Polar residues" evidence="1">
    <location>
        <begin position="785"/>
        <end position="808"/>
    </location>
</feature>
<dbReference type="RefSeq" id="XP_028487600.1">
    <property type="nucleotide sequence ID" value="XM_028628816.1"/>
</dbReference>